<accession>A0A915K6Q5</accession>
<protein>
    <submittedName>
        <fullName evidence="3">Uncharacterized protein</fullName>
    </submittedName>
</protein>
<organism evidence="2 3">
    <name type="scientific">Romanomermis culicivorax</name>
    <name type="common">Nematode worm</name>
    <dbReference type="NCBI Taxonomy" id="13658"/>
    <lineage>
        <taxon>Eukaryota</taxon>
        <taxon>Metazoa</taxon>
        <taxon>Ecdysozoa</taxon>
        <taxon>Nematoda</taxon>
        <taxon>Enoplea</taxon>
        <taxon>Dorylaimia</taxon>
        <taxon>Mermithida</taxon>
        <taxon>Mermithoidea</taxon>
        <taxon>Mermithidae</taxon>
        <taxon>Romanomermis</taxon>
    </lineage>
</organism>
<name>A0A915K6Q5_ROMCU</name>
<evidence type="ECO:0000256" key="1">
    <source>
        <dbReference type="SAM" id="MobiDB-lite"/>
    </source>
</evidence>
<proteinExistence type="predicted"/>
<dbReference type="WBParaSite" id="nRc.2.0.1.t34013-RA">
    <property type="protein sequence ID" value="nRc.2.0.1.t34013-RA"/>
    <property type="gene ID" value="nRc.2.0.1.g34013"/>
</dbReference>
<feature type="compositionally biased region" description="Low complexity" evidence="1">
    <location>
        <begin position="205"/>
        <end position="217"/>
    </location>
</feature>
<evidence type="ECO:0000313" key="2">
    <source>
        <dbReference type="Proteomes" id="UP000887565"/>
    </source>
</evidence>
<feature type="region of interest" description="Disordered" evidence="1">
    <location>
        <begin position="170"/>
        <end position="219"/>
    </location>
</feature>
<keyword evidence="2" id="KW-1185">Reference proteome</keyword>
<sequence length="403" mass="45216">MDRNRNNNPIAPPIHVQALQKHLDLGPFIDQLERVFSKPLNESVGGNEDLSSLLSCNSIWKDLPDRKNYLSEFYNFKTVGKRKWLKNLLLEDSDSETDEQVNITDTDIKILLKIHKYRRKFQKRYHNDIMNSQCTYYAAGLLSEEDLHPEHHKYIAEQYGFSGTLDLPSSVQIPPNKKRKASLPVSSTTSTAHKPPTNKRRRESAANAASYSSSSSNHQMTPLLPTNFVTNAVNVENLIERKKDDIFPPIDCQNINTTIFITNKDSMVNETYLAPVVTAVNDPKFKAIYKTIVMEVLPKAYNEKYIAKTYRSIVLKDIATSCANIVTQSNHQLNSMTPAEEMVSAVACVPPGSNAASQASAGACALNQNVKAKKNQKKKNELVALKHVPTPIQSPVKFNKDCV</sequence>
<dbReference type="AlphaFoldDB" id="A0A915K6Q5"/>
<reference evidence="3" key="1">
    <citation type="submission" date="2022-11" db="UniProtKB">
        <authorList>
            <consortium name="WormBaseParasite"/>
        </authorList>
    </citation>
    <scope>IDENTIFICATION</scope>
</reference>
<dbReference type="Proteomes" id="UP000887565">
    <property type="component" value="Unplaced"/>
</dbReference>
<evidence type="ECO:0000313" key="3">
    <source>
        <dbReference type="WBParaSite" id="nRc.2.0.1.t34013-RA"/>
    </source>
</evidence>